<evidence type="ECO:0000313" key="2">
    <source>
        <dbReference type="EMBL" id="QVL31726.1"/>
    </source>
</evidence>
<dbReference type="EMBL" id="CP074694">
    <property type="protein sequence ID" value="QVL31726.1"/>
    <property type="molecule type" value="Genomic_DNA"/>
</dbReference>
<organism evidence="2 3">
    <name type="scientific">Telmatocola sphagniphila</name>
    <dbReference type="NCBI Taxonomy" id="1123043"/>
    <lineage>
        <taxon>Bacteria</taxon>
        <taxon>Pseudomonadati</taxon>
        <taxon>Planctomycetota</taxon>
        <taxon>Planctomycetia</taxon>
        <taxon>Gemmatales</taxon>
        <taxon>Gemmataceae</taxon>
    </lineage>
</organism>
<dbReference type="AlphaFoldDB" id="A0A8E6B4R0"/>
<protein>
    <submittedName>
        <fullName evidence="2">Uncharacterized protein</fullName>
    </submittedName>
</protein>
<evidence type="ECO:0000313" key="3">
    <source>
        <dbReference type="Proteomes" id="UP000676194"/>
    </source>
</evidence>
<name>A0A8E6B4R0_9BACT</name>
<keyword evidence="3" id="KW-1185">Reference proteome</keyword>
<accession>A0A8E6B4R0</accession>
<feature type="region of interest" description="Disordered" evidence="1">
    <location>
        <begin position="583"/>
        <end position="611"/>
    </location>
</feature>
<reference evidence="2" key="1">
    <citation type="submission" date="2021-05" db="EMBL/GenBank/DDBJ databases">
        <title>Complete genome sequence of the cellulolytic planctomycete Telmatocola sphagniphila SP2T and characterization of the first cellulase from planctomycetes.</title>
        <authorList>
            <person name="Rakitin A.L."/>
            <person name="Beletsky A.V."/>
            <person name="Naumoff D.G."/>
            <person name="Kulichevskaya I.S."/>
            <person name="Mardanov A.V."/>
            <person name="Ravin N.V."/>
            <person name="Dedysh S.N."/>
        </authorList>
    </citation>
    <scope>NUCLEOTIDE SEQUENCE</scope>
    <source>
        <strain evidence="2">SP2T</strain>
    </source>
</reference>
<dbReference type="RefSeq" id="WP_213495903.1">
    <property type="nucleotide sequence ID" value="NZ_CP074694.1"/>
</dbReference>
<dbReference type="KEGG" id="tsph:KIH39_23250"/>
<evidence type="ECO:0000256" key="1">
    <source>
        <dbReference type="SAM" id="MobiDB-lite"/>
    </source>
</evidence>
<gene>
    <name evidence="2" type="ORF">KIH39_23250</name>
</gene>
<proteinExistence type="predicted"/>
<sequence>MASILNSSRGNELAHTLFSSFGELDRLPLGGSRNIPNLAGYSRKVGYTNTDNFILLARQLLLESERVFDYGGKMVYLRGEGFGPSAKLCNIFTETGPDRNGPSHLANILVCSDEKGKFLIPREAISLIFCSNLIENSFPEITTSAGRPLFDSQFKILRPGYYPESKILVTGESIEPILRGSTPTTGPILERLPQHLRTLLQNFCFKTDADLANMIAFLITGLLINHFIEDGKPLAVIDGNQPGLGKTLLARLVGQIFDNNNPALLGYLPEEEELQKRLCASLQRDAHVLIIDNARNARQQSVASPVLEANSVSPTIELRILGTSTNMRRSNDILWILTMNQTSLSSDLVSRSLPIRLHYDGDPRSRQFPTDFDPMQFAREHRSEIISELMGMVIHWVQQGRPTGNGRHRFRVWGQVISGIMEANGFHEFLANISEASEEFDSDRTHLMALADSVIRLQGPYLHPDTTAREATGIAKLSKDWLIYFSASEAFENVVGKPQERVQAQLAGAELSRLLGRETPIAIDGRPAKAVLKKLRERGNRNLYYLDCLWESRIETDTGASSLAAGAVLADGNLSSVVEVRSDISTQPVQTEGSTTENQPHSDGSGNTEEW</sequence>
<dbReference type="Proteomes" id="UP000676194">
    <property type="component" value="Chromosome"/>
</dbReference>